<reference evidence="7 8" key="1">
    <citation type="submission" date="2020-05" db="EMBL/GenBank/DDBJ databases">
        <title>Draft genome sequence of Desulfovibrio psychrotolerans JS1T.</title>
        <authorList>
            <person name="Ueno A."/>
            <person name="Tamazawa S."/>
            <person name="Tamamura S."/>
            <person name="Murakami T."/>
            <person name="Kiyama T."/>
            <person name="Inomata H."/>
            <person name="Amano Y."/>
            <person name="Miyakawa K."/>
            <person name="Tamaki H."/>
            <person name="Naganuma T."/>
            <person name="Kaneko K."/>
        </authorList>
    </citation>
    <scope>NUCLEOTIDE SEQUENCE [LARGE SCALE GENOMIC DNA]</scope>
    <source>
        <strain evidence="7 8">JS1</strain>
    </source>
</reference>
<dbReference type="GO" id="GO:0022857">
    <property type="term" value="F:transmembrane transporter activity"/>
    <property type="evidence" value="ECO:0007669"/>
    <property type="project" value="InterPro"/>
</dbReference>
<name>A0A7J0BTC6_9BACT</name>
<feature type="transmembrane region" description="Helical" evidence="6">
    <location>
        <begin position="218"/>
        <end position="235"/>
    </location>
</feature>
<feature type="transmembrane region" description="Helical" evidence="6">
    <location>
        <begin position="240"/>
        <end position="257"/>
    </location>
</feature>
<evidence type="ECO:0000256" key="1">
    <source>
        <dbReference type="ARBA" id="ARBA00004651"/>
    </source>
</evidence>
<keyword evidence="2" id="KW-1003">Cell membrane</keyword>
<dbReference type="Proteomes" id="UP000503820">
    <property type="component" value="Unassembled WGS sequence"/>
</dbReference>
<sequence length="309" mass="32260">MLEDIAFITKIAVKSSAAVFFAALGEIFTQRSGVLNLGVEGMMLVGALAGVAVGSATQNPVLATLGGMAVGGTLALLHAFFAITLRVNQTLSGLALTILGGGLASFLGRAYIGKPALRMTVWNVPYLSDIPVVGDVFFRQTPLVYAAYLLVPAAAWVLFRSRLGLRIRAVGEDAASADAAGVPVAAIRYGCTVFGGCMAGLGGAYLSLAYTPGWKENMTMGQGWIAIAMVIFATWHPVRAYAGALLFGGLAALQFFFQATGVEVVPIHILRMFPYLATILVLIAVMRLDRTRGSGAGPAALGIPFSREG</sequence>
<feature type="transmembrane region" description="Helical" evidence="6">
    <location>
        <begin position="142"/>
        <end position="159"/>
    </location>
</feature>
<feature type="transmembrane region" description="Helical" evidence="6">
    <location>
        <begin position="269"/>
        <end position="288"/>
    </location>
</feature>
<dbReference type="GO" id="GO:0005886">
    <property type="term" value="C:plasma membrane"/>
    <property type="evidence" value="ECO:0007669"/>
    <property type="project" value="UniProtKB-SubCell"/>
</dbReference>
<dbReference type="InterPro" id="IPR001851">
    <property type="entry name" value="ABC_transp_permease"/>
</dbReference>
<feature type="transmembrane region" description="Helical" evidence="6">
    <location>
        <begin position="62"/>
        <end position="81"/>
    </location>
</feature>
<feature type="transmembrane region" description="Helical" evidence="6">
    <location>
        <begin position="6"/>
        <end position="25"/>
    </location>
</feature>
<dbReference type="PANTHER" id="PTHR43370:SF2">
    <property type="entry name" value="ABC TRANSPORTER PERMEASE PROTEIN"/>
    <property type="match status" value="1"/>
</dbReference>
<keyword evidence="4 6" id="KW-1133">Transmembrane helix</keyword>
<dbReference type="AlphaFoldDB" id="A0A7J0BTC6"/>
<feature type="transmembrane region" description="Helical" evidence="6">
    <location>
        <begin position="93"/>
        <end position="112"/>
    </location>
</feature>
<protein>
    <submittedName>
        <fullName evidence="7">ABC transporter permease</fullName>
    </submittedName>
</protein>
<comment type="caution">
    <text evidence="7">The sequence shown here is derived from an EMBL/GenBank/DDBJ whole genome shotgun (WGS) entry which is preliminary data.</text>
</comment>
<evidence type="ECO:0000313" key="8">
    <source>
        <dbReference type="Proteomes" id="UP000503820"/>
    </source>
</evidence>
<dbReference type="Pfam" id="PF02653">
    <property type="entry name" value="BPD_transp_2"/>
    <property type="match status" value="1"/>
</dbReference>
<comment type="subcellular location">
    <subcellularLocation>
        <location evidence="1">Cell membrane</location>
        <topology evidence="1">Multi-pass membrane protein</topology>
    </subcellularLocation>
</comment>
<dbReference type="EMBL" id="BLVP01000004">
    <property type="protein sequence ID" value="GFM36254.1"/>
    <property type="molecule type" value="Genomic_DNA"/>
</dbReference>
<dbReference type="PANTHER" id="PTHR43370">
    <property type="entry name" value="SUGAR ABC TRANSPORTER INTEGRAL MEMBRANE PROTEIN-RELATED"/>
    <property type="match status" value="1"/>
</dbReference>
<keyword evidence="8" id="KW-1185">Reference proteome</keyword>
<evidence type="ECO:0000313" key="7">
    <source>
        <dbReference type="EMBL" id="GFM36254.1"/>
    </source>
</evidence>
<feature type="transmembrane region" description="Helical" evidence="6">
    <location>
        <begin position="37"/>
        <end position="56"/>
    </location>
</feature>
<keyword evidence="5 6" id="KW-0472">Membrane</keyword>
<keyword evidence="3 6" id="KW-0812">Transmembrane</keyword>
<evidence type="ECO:0000256" key="5">
    <source>
        <dbReference type="ARBA" id="ARBA00023136"/>
    </source>
</evidence>
<evidence type="ECO:0000256" key="2">
    <source>
        <dbReference type="ARBA" id="ARBA00022475"/>
    </source>
</evidence>
<proteinExistence type="predicted"/>
<gene>
    <name evidence="7" type="ORF">DSM19430T_09380</name>
</gene>
<organism evidence="7 8">
    <name type="scientific">Desulfovibrio psychrotolerans</name>
    <dbReference type="NCBI Taxonomy" id="415242"/>
    <lineage>
        <taxon>Bacteria</taxon>
        <taxon>Pseudomonadati</taxon>
        <taxon>Thermodesulfobacteriota</taxon>
        <taxon>Desulfovibrionia</taxon>
        <taxon>Desulfovibrionales</taxon>
        <taxon>Desulfovibrionaceae</taxon>
        <taxon>Desulfovibrio</taxon>
    </lineage>
</organism>
<evidence type="ECO:0000256" key="4">
    <source>
        <dbReference type="ARBA" id="ARBA00022989"/>
    </source>
</evidence>
<evidence type="ECO:0000256" key="3">
    <source>
        <dbReference type="ARBA" id="ARBA00022692"/>
    </source>
</evidence>
<accession>A0A7J0BTC6</accession>
<feature type="transmembrane region" description="Helical" evidence="6">
    <location>
        <begin position="186"/>
        <end position="206"/>
    </location>
</feature>
<dbReference type="CDD" id="cd06580">
    <property type="entry name" value="TM_PBP1_transp_TpRbsC_like"/>
    <property type="match status" value="1"/>
</dbReference>
<evidence type="ECO:0000256" key="6">
    <source>
        <dbReference type="SAM" id="Phobius"/>
    </source>
</evidence>